<gene>
    <name evidence="2" type="ORF">SOO65_10990</name>
</gene>
<dbReference type="Pfam" id="PF12680">
    <property type="entry name" value="SnoaL_2"/>
    <property type="match status" value="1"/>
</dbReference>
<name>A0AAX4HJ04_9BACT</name>
<dbReference type="AlphaFoldDB" id="A0AAX4HJ04"/>
<sequence>MTISKERMIELAQGQLEAYNERNIEKFVAFYHPEVQVWRLGAESQKTCDNIKTFKEMYRERFEKNPELHCELRSRTVLNDSVLDEEWVTGVTGAQAPSHVVAIYGFRDDLIGYVWFTR</sequence>
<dbReference type="Proteomes" id="UP001324634">
    <property type="component" value="Chromosome"/>
</dbReference>
<dbReference type="SUPFAM" id="SSF54427">
    <property type="entry name" value="NTF2-like"/>
    <property type="match status" value="1"/>
</dbReference>
<accession>A0AAX4HJ04</accession>
<organism evidence="2 3">
    <name type="scientific">Peredibacter starrii</name>
    <dbReference type="NCBI Taxonomy" id="28202"/>
    <lineage>
        <taxon>Bacteria</taxon>
        <taxon>Pseudomonadati</taxon>
        <taxon>Bdellovibrionota</taxon>
        <taxon>Bacteriovoracia</taxon>
        <taxon>Bacteriovoracales</taxon>
        <taxon>Bacteriovoracaceae</taxon>
        <taxon>Peredibacter</taxon>
    </lineage>
</organism>
<protein>
    <submittedName>
        <fullName evidence="2">Nuclear transport factor 2 family protein</fullName>
    </submittedName>
</protein>
<evidence type="ECO:0000313" key="3">
    <source>
        <dbReference type="Proteomes" id="UP001324634"/>
    </source>
</evidence>
<dbReference type="InterPro" id="IPR032710">
    <property type="entry name" value="NTF2-like_dom_sf"/>
</dbReference>
<dbReference type="Gene3D" id="3.10.450.50">
    <property type="match status" value="1"/>
</dbReference>
<dbReference type="InterPro" id="IPR037401">
    <property type="entry name" value="SnoaL-like"/>
</dbReference>
<proteinExistence type="predicted"/>
<dbReference type="KEGG" id="psti:SOO65_10990"/>
<evidence type="ECO:0000313" key="2">
    <source>
        <dbReference type="EMBL" id="WPU63209.1"/>
    </source>
</evidence>
<dbReference type="RefSeq" id="WP_321389495.1">
    <property type="nucleotide sequence ID" value="NZ_CP139487.1"/>
</dbReference>
<reference evidence="2 3" key="1">
    <citation type="submission" date="2023-11" db="EMBL/GenBank/DDBJ databases">
        <title>Peredibacter starrii A3.12.</title>
        <authorList>
            <person name="Mitchell R.J."/>
        </authorList>
    </citation>
    <scope>NUCLEOTIDE SEQUENCE [LARGE SCALE GENOMIC DNA]</scope>
    <source>
        <strain evidence="2 3">A3.12</strain>
    </source>
</reference>
<keyword evidence="3" id="KW-1185">Reference proteome</keyword>
<evidence type="ECO:0000259" key="1">
    <source>
        <dbReference type="Pfam" id="PF12680"/>
    </source>
</evidence>
<dbReference type="EMBL" id="CP139487">
    <property type="protein sequence ID" value="WPU63209.1"/>
    <property type="molecule type" value="Genomic_DNA"/>
</dbReference>
<feature type="domain" description="SnoaL-like" evidence="1">
    <location>
        <begin position="15"/>
        <end position="111"/>
    </location>
</feature>